<dbReference type="PROSITE" id="PS00072">
    <property type="entry name" value="ACYL_COA_DH_1"/>
    <property type="match status" value="1"/>
</dbReference>
<keyword evidence="4" id="KW-0101">Branched-chain amino acid catabolism</keyword>
<gene>
    <name evidence="12" type="ORF">TUM19329_14550</name>
</gene>
<evidence type="ECO:0000313" key="12">
    <source>
        <dbReference type="EMBL" id="BCA95094.1"/>
    </source>
</evidence>
<evidence type="ECO:0000259" key="11">
    <source>
        <dbReference type="Pfam" id="PF02771"/>
    </source>
</evidence>
<dbReference type="Gene3D" id="1.10.540.10">
    <property type="entry name" value="Acyl-CoA dehydrogenase/oxidase, N-terminal domain"/>
    <property type="match status" value="1"/>
</dbReference>
<dbReference type="KEGG" id="lant:TUM19329_14550"/>
<evidence type="ECO:0000256" key="7">
    <source>
        <dbReference type="ARBA" id="ARBA00023002"/>
    </source>
</evidence>
<dbReference type="SUPFAM" id="SSF47203">
    <property type="entry name" value="Acyl-CoA dehydrogenase C-terminal domain-like"/>
    <property type="match status" value="1"/>
</dbReference>
<dbReference type="AlphaFoldDB" id="A0A6F8T330"/>
<comment type="similarity">
    <text evidence="3 8">Belongs to the acyl-CoA dehydrogenase family.</text>
</comment>
<feature type="domain" description="Acyl-CoA dehydrogenase/oxidase C-terminal" evidence="9">
    <location>
        <begin position="227"/>
        <end position="376"/>
    </location>
</feature>
<dbReference type="GO" id="GO:0009083">
    <property type="term" value="P:branched-chain amino acid catabolic process"/>
    <property type="evidence" value="ECO:0007669"/>
    <property type="project" value="UniProtKB-KW"/>
</dbReference>
<reference evidence="12" key="1">
    <citation type="journal article" date="2020" name="Microbiol. Resour. Announc.">
        <title>Complete Genome Sequence of Novel Psychrotolerant Legionella Strain TUM19329, Isolated from Antarctic Lake Sediment.</title>
        <authorList>
            <person name="Shimada S."/>
            <person name="Nakai R."/>
            <person name="Aoki K."/>
            <person name="Shimoeda N."/>
            <person name="Ohno G."/>
            <person name="Miyazaki Y."/>
            <person name="Kudoh S."/>
            <person name="Imura S."/>
            <person name="Watanabe K."/>
            <person name="Ishii Y."/>
            <person name="Tateda K."/>
        </authorList>
    </citation>
    <scope>NUCLEOTIDE SEQUENCE [LARGE SCALE GENOMIC DNA]</scope>
    <source>
        <strain evidence="12">TUM19329</strain>
    </source>
</reference>
<keyword evidence="7 8" id="KW-0560">Oxidoreductase</keyword>
<dbReference type="RefSeq" id="WP_173236788.1">
    <property type="nucleotide sequence ID" value="NZ_AP022839.1"/>
</dbReference>
<dbReference type="SUPFAM" id="SSF56645">
    <property type="entry name" value="Acyl-CoA dehydrogenase NM domain-like"/>
    <property type="match status" value="1"/>
</dbReference>
<dbReference type="InterPro" id="IPR006089">
    <property type="entry name" value="Acyl-CoA_DH_CS"/>
</dbReference>
<dbReference type="EMBL" id="AP022839">
    <property type="protein sequence ID" value="BCA95094.1"/>
    <property type="molecule type" value="Genomic_DNA"/>
</dbReference>
<dbReference type="InterPro" id="IPR037069">
    <property type="entry name" value="AcylCoA_DH/ox_N_sf"/>
</dbReference>
<evidence type="ECO:0000256" key="6">
    <source>
        <dbReference type="ARBA" id="ARBA00022827"/>
    </source>
</evidence>
<dbReference type="InterPro" id="IPR006091">
    <property type="entry name" value="Acyl-CoA_Oxase/DH_mid-dom"/>
</dbReference>
<dbReference type="Pfam" id="PF02770">
    <property type="entry name" value="Acyl-CoA_dh_M"/>
    <property type="match status" value="1"/>
</dbReference>
<feature type="domain" description="Acyl-CoA oxidase/dehydrogenase middle" evidence="10">
    <location>
        <begin position="122"/>
        <end position="215"/>
    </location>
</feature>
<protein>
    <submittedName>
        <fullName evidence="12">Acyl-CoA dehydrogenase</fullName>
    </submittedName>
</protein>
<dbReference type="InterPro" id="IPR009100">
    <property type="entry name" value="AcylCoA_DH/oxidase_NM_dom_sf"/>
</dbReference>
<evidence type="ECO:0000256" key="8">
    <source>
        <dbReference type="RuleBase" id="RU362125"/>
    </source>
</evidence>
<dbReference type="Pfam" id="PF00441">
    <property type="entry name" value="Acyl-CoA_dh_1"/>
    <property type="match status" value="1"/>
</dbReference>
<dbReference type="Proteomes" id="UP000502894">
    <property type="component" value="Chromosome"/>
</dbReference>
<sequence length="384" mass="42709">MDFEFTEEHLAFREMSADFAQKKLAPMADSWDEHCQFPVDVLREAAQLGMAGMMAREDIGGAQLTRLDSALIFEQLATGCISTSAYLSIHNMVTSLVDRYASKELRAEWGPKLTSMEALSSYCLTEPGAGSDAASLKSRAVRDGDYYVLNGAKAFISGGSISDVYLCMVRTGNESHLGISCLLIEKNTPGLSFGKLEKKLGWRNQPTCMVYFENCRIPVANRVGEDGMGFKLALNALNGGRVNVASCSLGGALACLRLTQTYMHEREQFGKSLTKMQSLRFYFADMLTDYEAARLMVYRAARAMDNEDVNAPMYCAMAKRLATDVAFQISDKAMQLHGGYGYLRDYQIERIFRDLRVHQILEGTNEIMREIIAKASLDEDYVIG</sequence>
<evidence type="ECO:0000256" key="3">
    <source>
        <dbReference type="ARBA" id="ARBA00009347"/>
    </source>
</evidence>
<comment type="cofactor">
    <cofactor evidence="1 8">
        <name>FAD</name>
        <dbReference type="ChEBI" id="CHEBI:57692"/>
    </cofactor>
</comment>
<dbReference type="InterPro" id="IPR046373">
    <property type="entry name" value="Acyl-CoA_Oxase/DH_mid-dom_sf"/>
</dbReference>
<name>A0A6F8T330_9GAMM</name>
<evidence type="ECO:0000256" key="1">
    <source>
        <dbReference type="ARBA" id="ARBA00001974"/>
    </source>
</evidence>
<dbReference type="GO" id="GO:0050660">
    <property type="term" value="F:flavin adenine dinucleotide binding"/>
    <property type="evidence" value="ECO:0007669"/>
    <property type="project" value="InterPro"/>
</dbReference>
<dbReference type="PIRSF" id="PIRSF016578">
    <property type="entry name" value="HsaA"/>
    <property type="match status" value="1"/>
</dbReference>
<dbReference type="PANTHER" id="PTHR43831:SF1">
    <property type="entry name" value="ISOBUTYRYL-COA DEHYDROGENASE, MITOCHONDRIAL"/>
    <property type="match status" value="1"/>
</dbReference>
<evidence type="ECO:0000259" key="10">
    <source>
        <dbReference type="Pfam" id="PF02770"/>
    </source>
</evidence>
<keyword evidence="5 8" id="KW-0285">Flavoprotein</keyword>
<keyword evidence="6 8" id="KW-0274">FAD</keyword>
<evidence type="ECO:0000259" key="9">
    <source>
        <dbReference type="Pfam" id="PF00441"/>
    </source>
</evidence>
<feature type="domain" description="Acyl-CoA dehydrogenase/oxidase N-terminal" evidence="11">
    <location>
        <begin position="6"/>
        <end position="117"/>
    </location>
</feature>
<dbReference type="PANTHER" id="PTHR43831">
    <property type="entry name" value="ISOBUTYRYL-COA DEHYDROGENASE"/>
    <property type="match status" value="1"/>
</dbReference>
<dbReference type="FunFam" id="2.40.110.10:FF:000001">
    <property type="entry name" value="Acyl-CoA dehydrogenase, mitochondrial"/>
    <property type="match status" value="1"/>
</dbReference>
<accession>A0A6F8T330</accession>
<dbReference type="InterPro" id="IPR009075">
    <property type="entry name" value="AcylCo_DH/oxidase_C"/>
</dbReference>
<dbReference type="FunFam" id="1.20.140.10:FF:000001">
    <property type="entry name" value="Acyl-CoA dehydrogenase"/>
    <property type="match status" value="1"/>
</dbReference>
<evidence type="ECO:0000256" key="4">
    <source>
        <dbReference type="ARBA" id="ARBA00022456"/>
    </source>
</evidence>
<dbReference type="GO" id="GO:0003995">
    <property type="term" value="F:acyl-CoA dehydrogenase activity"/>
    <property type="evidence" value="ECO:0007669"/>
    <property type="project" value="InterPro"/>
</dbReference>
<evidence type="ECO:0000256" key="2">
    <source>
        <dbReference type="ARBA" id="ARBA00005109"/>
    </source>
</evidence>
<evidence type="ECO:0000313" key="13">
    <source>
        <dbReference type="Proteomes" id="UP000502894"/>
    </source>
</evidence>
<dbReference type="InterPro" id="IPR036250">
    <property type="entry name" value="AcylCo_DH-like_C"/>
</dbReference>
<dbReference type="Pfam" id="PF02771">
    <property type="entry name" value="Acyl-CoA_dh_N"/>
    <property type="match status" value="1"/>
</dbReference>
<dbReference type="Gene3D" id="1.20.140.10">
    <property type="entry name" value="Butyryl-CoA Dehydrogenase, subunit A, domain 3"/>
    <property type="match status" value="1"/>
</dbReference>
<proteinExistence type="inferred from homology"/>
<dbReference type="PROSITE" id="PS00073">
    <property type="entry name" value="ACYL_COA_DH_2"/>
    <property type="match status" value="1"/>
</dbReference>
<evidence type="ECO:0000256" key="5">
    <source>
        <dbReference type="ARBA" id="ARBA00022630"/>
    </source>
</evidence>
<organism evidence="12 13">
    <name type="scientific">Legionella antarctica</name>
    <dbReference type="NCBI Taxonomy" id="2708020"/>
    <lineage>
        <taxon>Bacteria</taxon>
        <taxon>Pseudomonadati</taxon>
        <taxon>Pseudomonadota</taxon>
        <taxon>Gammaproteobacteria</taxon>
        <taxon>Legionellales</taxon>
        <taxon>Legionellaceae</taxon>
        <taxon>Legionella</taxon>
    </lineage>
</organism>
<dbReference type="InterPro" id="IPR013786">
    <property type="entry name" value="AcylCoA_DH/ox_N"/>
</dbReference>
<dbReference type="Gene3D" id="2.40.110.10">
    <property type="entry name" value="Butyryl-CoA Dehydrogenase, subunit A, domain 2"/>
    <property type="match status" value="1"/>
</dbReference>
<dbReference type="InterPro" id="IPR052547">
    <property type="entry name" value="Mito_Isobutyryl-CoADH"/>
</dbReference>
<comment type="pathway">
    <text evidence="2">Amino-acid degradation; L-valine degradation.</text>
</comment>
<keyword evidence="13" id="KW-1185">Reference proteome</keyword>